<evidence type="ECO:0000313" key="2">
    <source>
        <dbReference type="EMBL" id="MBK1853727.1"/>
    </source>
</evidence>
<reference evidence="2" key="1">
    <citation type="submission" date="2021-01" db="EMBL/GenBank/DDBJ databases">
        <title>Modified the classification status of verrucomicrobia.</title>
        <authorList>
            <person name="Feng X."/>
        </authorList>
    </citation>
    <scope>NUCLEOTIDE SEQUENCE</scope>
    <source>
        <strain evidence="2">5K15</strain>
    </source>
</reference>
<dbReference type="EMBL" id="JAENIG010000001">
    <property type="protein sequence ID" value="MBK1853727.1"/>
    <property type="molecule type" value="Genomic_DNA"/>
</dbReference>
<feature type="transmembrane region" description="Helical" evidence="1">
    <location>
        <begin position="104"/>
        <end position="123"/>
    </location>
</feature>
<accession>A0AAE2SB35</accession>
<keyword evidence="1" id="KW-0472">Membrane</keyword>
<protein>
    <submittedName>
        <fullName evidence="2">DUF2254 domain-containing protein</fullName>
    </submittedName>
</protein>
<dbReference type="RefSeq" id="WP_309488323.1">
    <property type="nucleotide sequence ID" value="NZ_JAENIG010000001.1"/>
</dbReference>
<keyword evidence="1" id="KW-0812">Transmembrane</keyword>
<dbReference type="Pfam" id="PF10011">
    <property type="entry name" value="DUF2254"/>
    <property type="match status" value="1"/>
</dbReference>
<evidence type="ECO:0000256" key="1">
    <source>
        <dbReference type="SAM" id="Phobius"/>
    </source>
</evidence>
<dbReference type="AlphaFoldDB" id="A0AAE2SB35"/>
<gene>
    <name evidence="2" type="ORF">JIN83_02040</name>
</gene>
<name>A0AAE2SB35_9BACT</name>
<dbReference type="InterPro" id="IPR018723">
    <property type="entry name" value="DUF2254_membrane"/>
</dbReference>
<comment type="caution">
    <text evidence="2">The sequence shown here is derived from an EMBL/GenBank/DDBJ whole genome shotgun (WGS) entry which is preliminary data.</text>
</comment>
<evidence type="ECO:0000313" key="3">
    <source>
        <dbReference type="Proteomes" id="UP000634206"/>
    </source>
</evidence>
<proteinExistence type="predicted"/>
<keyword evidence="3" id="KW-1185">Reference proteome</keyword>
<feature type="transmembrane region" description="Helical" evidence="1">
    <location>
        <begin position="57"/>
        <end position="83"/>
    </location>
</feature>
<feature type="transmembrane region" description="Helical" evidence="1">
    <location>
        <begin position="135"/>
        <end position="154"/>
    </location>
</feature>
<dbReference type="Proteomes" id="UP000634206">
    <property type="component" value="Unassembled WGS sequence"/>
</dbReference>
<keyword evidence="1" id="KW-1133">Transmembrane helix</keyword>
<sequence>MKVKISRFLNRMQMSFWFIPGLVSICAMLAAYAAQKIDMALYGTLEWELTDASGARAILTTVAGSSITVAGVVFSITMVVLSSASNQYGPRLMQNFIRQPQTKWVLGGYIGTFIYCLMVTATVRDGDHGWVPQLSVTAGGVFGVLSFALLIAFIHHVTNFLQASEVINDVSRRLFKTLEVLFPLSALSEEKHASVKAGTLPQDLNEPISVKTKRSGFVQAINIEPLLARAMEHRALLRIHFKPGDHILPGEEVALLWTQDGGWDDVQDDVEEALLLGPERTDDQDAEFAIDQLVEVAVRALSPGINDPFTAKNCIKVLGSAMAELDEKGIPGGVLHDDEGLLRIATQTYTYSGFLDASFNQIRQNSCNVESVSITLMDTLARLKERAISPVFASELKRHAELLKHDVEKCYTNPDDLADFLERYQIFAESD</sequence>
<organism evidence="2 3">
    <name type="scientific">Oceaniferula flava</name>
    <dbReference type="NCBI Taxonomy" id="2800421"/>
    <lineage>
        <taxon>Bacteria</taxon>
        <taxon>Pseudomonadati</taxon>
        <taxon>Verrucomicrobiota</taxon>
        <taxon>Verrucomicrobiia</taxon>
        <taxon>Verrucomicrobiales</taxon>
        <taxon>Verrucomicrobiaceae</taxon>
        <taxon>Oceaniferula</taxon>
    </lineage>
</organism>